<reference evidence="2 3" key="1">
    <citation type="submission" date="2019-03" db="EMBL/GenBank/DDBJ databases">
        <title>Genomics of glacier-inhabiting Cryobacterium strains.</title>
        <authorList>
            <person name="Liu Q."/>
            <person name="Xin Y.-H."/>
        </authorList>
    </citation>
    <scope>NUCLEOTIDE SEQUENCE [LARGE SCALE GENOMIC DNA]</scope>
    <source>
        <strain evidence="2 3">Hh15</strain>
    </source>
</reference>
<dbReference type="PROSITE" id="PS50126">
    <property type="entry name" value="S1"/>
    <property type="match status" value="1"/>
</dbReference>
<feature type="compositionally biased region" description="Basic and acidic residues" evidence="1">
    <location>
        <begin position="707"/>
        <end position="727"/>
    </location>
</feature>
<proteinExistence type="predicted"/>
<evidence type="ECO:0000256" key="1">
    <source>
        <dbReference type="SAM" id="MobiDB-lite"/>
    </source>
</evidence>
<accession>A0A1H8ER01</accession>
<dbReference type="AlphaFoldDB" id="A0A1H8ER01"/>
<dbReference type="GO" id="GO:0003676">
    <property type="term" value="F:nucleic acid binding"/>
    <property type="evidence" value="ECO:0007669"/>
    <property type="project" value="InterPro"/>
</dbReference>
<dbReference type="RefSeq" id="WP_134360383.1">
    <property type="nucleotide sequence ID" value="NZ_FOCN01000005.1"/>
</dbReference>
<dbReference type="InterPro" id="IPR012340">
    <property type="entry name" value="NA-bd_OB-fold"/>
</dbReference>
<organism evidence="2 3">
    <name type="scientific">Cryobacterium luteum</name>
    <dbReference type="NCBI Taxonomy" id="1424661"/>
    <lineage>
        <taxon>Bacteria</taxon>
        <taxon>Bacillati</taxon>
        <taxon>Actinomycetota</taxon>
        <taxon>Actinomycetes</taxon>
        <taxon>Micrococcales</taxon>
        <taxon>Microbacteriaceae</taxon>
        <taxon>Cryobacterium</taxon>
    </lineage>
</organism>
<dbReference type="Proteomes" id="UP000297654">
    <property type="component" value="Unassembled WGS sequence"/>
</dbReference>
<protein>
    <submittedName>
        <fullName evidence="2">Uncharacterized protein</fullName>
    </submittedName>
</protein>
<dbReference type="SMART" id="SM00316">
    <property type="entry name" value="S1"/>
    <property type="match status" value="1"/>
</dbReference>
<feature type="region of interest" description="Disordered" evidence="1">
    <location>
        <begin position="755"/>
        <end position="802"/>
    </location>
</feature>
<evidence type="ECO:0000313" key="2">
    <source>
        <dbReference type="EMBL" id="TFB85777.1"/>
    </source>
</evidence>
<comment type="caution">
    <text evidence="2">The sequence shown here is derived from an EMBL/GenBank/DDBJ whole genome shotgun (WGS) entry which is preliminary data.</text>
</comment>
<dbReference type="EMBL" id="SOFF01000040">
    <property type="protein sequence ID" value="TFB85777.1"/>
    <property type="molecule type" value="Genomic_DNA"/>
</dbReference>
<sequence length="929" mass="101274">MARRSSSNRWSRPATGKQIAALKSGGSYDGKYYSMGRASQSIGGSAFNSSAGPPRSSGNASSGSAYSPLAVSGFGPSGLLSRLIIGNVELGSLLQPALGASPQSRLASSEAGPMRILSELLGVPDDLDSLVQVALGGDDSDGSSVPAEDGPVEAVSFTVFSDDSNPAEPRIVVEANVVRNLAFNGKPSLEVRFMGAGGPSENQALDRALQPRVRPVLGYRPTWTSVLVRTPAELAEQMRAHWGAATKELEEGVDPRLATFLARSGGMETALEVLNSGQSTASMYVHLQGILDPDGPIQFHGLGLDAATFAEQIRMAHEGDEQALTWLEVIQRLQVLTSLAEVTGISLAAEADFRLACWHKQGTDLIGAVTMDADDSGFDFTSIRALLTMRAENEAKYAELRASLAEGIESNPETSADDQTQLDRLDALFPPASSSEYGLLEDWFFEETRIYLQARLRQSLPGQFAVALMPSSSDRSSYDSAADEVRRLVTTSSTDLNDYSPVPASSADSSFGSFHRPSRLSQSQRMVNPPERIVQAVRRAVAESEAAGDEDLGTLIISQELLGYAQWKRDELRGSKQMEELKERYSAATQRSKAVRQRAQAAKECGEEVRRHAGLMPNVERVVQNYTDALARTANSISIDEPLWNSAQEAASARIEEAKAREFAAGEWLAAAEEREKRVESEMAVVATIGVIEKLRAEHGAAVTEQADARAERQGAQRDQQDGQDHRARISAARANFDDQIRPVREENLKRLRAEAERRQEAMARQQEERRQKQAVEQERREAANKLQEQTNQRQQERARNAKNALAPELERFLALPVATSFWRRKTLKVTRESLEQAILKSQTEIVAPLSPPGTISKTWPSMLSRTERYLGTVEKLADYGVFVSLPAGADGLLRGSEVGNSLSLGQLVVVEIVDMPYGKPIALKRISR</sequence>
<feature type="region of interest" description="Disordered" evidence="1">
    <location>
        <begin position="703"/>
        <end position="727"/>
    </location>
</feature>
<dbReference type="OrthoDB" id="5145093at2"/>
<evidence type="ECO:0000313" key="3">
    <source>
        <dbReference type="Proteomes" id="UP000297654"/>
    </source>
</evidence>
<dbReference type="STRING" id="1424661.SAMN05216281_10525"/>
<feature type="compositionally biased region" description="Basic and acidic residues" evidence="1">
    <location>
        <begin position="755"/>
        <end position="784"/>
    </location>
</feature>
<gene>
    <name evidence="2" type="ORF">E3O10_14565</name>
</gene>
<feature type="compositionally biased region" description="Low complexity" evidence="1">
    <location>
        <begin position="49"/>
        <end position="63"/>
    </location>
</feature>
<dbReference type="Gene3D" id="2.40.50.140">
    <property type="entry name" value="Nucleic acid-binding proteins"/>
    <property type="match status" value="1"/>
</dbReference>
<feature type="compositionally biased region" description="Polar residues" evidence="1">
    <location>
        <begin position="1"/>
        <end position="10"/>
    </location>
</feature>
<feature type="region of interest" description="Disordered" evidence="1">
    <location>
        <begin position="43"/>
        <end position="63"/>
    </location>
</feature>
<dbReference type="SUPFAM" id="SSF50249">
    <property type="entry name" value="Nucleic acid-binding proteins"/>
    <property type="match status" value="1"/>
</dbReference>
<keyword evidence="3" id="KW-1185">Reference proteome</keyword>
<dbReference type="InterPro" id="IPR003029">
    <property type="entry name" value="S1_domain"/>
</dbReference>
<feature type="region of interest" description="Disordered" evidence="1">
    <location>
        <begin position="1"/>
        <end position="28"/>
    </location>
</feature>
<name>A0A1H8ER01_9MICO</name>
<feature type="region of interest" description="Disordered" evidence="1">
    <location>
        <begin position="494"/>
        <end position="526"/>
    </location>
</feature>